<evidence type="ECO:0000256" key="2">
    <source>
        <dbReference type="ARBA" id="ARBA00023002"/>
    </source>
</evidence>
<dbReference type="PANTHER" id="PTHR43580:SF2">
    <property type="entry name" value="CYTOKINE-LIKE NUCLEAR FACTOR N-PAC"/>
    <property type="match status" value="1"/>
</dbReference>
<evidence type="ECO:0000256" key="5">
    <source>
        <dbReference type="SAM" id="SignalP"/>
    </source>
</evidence>
<dbReference type="GO" id="GO:0016491">
    <property type="term" value="F:oxidoreductase activity"/>
    <property type="evidence" value="ECO:0007669"/>
    <property type="project" value="UniProtKB-KW"/>
</dbReference>
<protein>
    <recommendedName>
        <fullName evidence="9">6-phosphogluconate dehydrogenase NADP-binding domain-containing protein</fullName>
    </recommendedName>
</protein>
<evidence type="ECO:0000313" key="8">
    <source>
        <dbReference type="EMBL" id="CAD9260878.1"/>
    </source>
</evidence>
<dbReference type="EMBL" id="HBGJ01030542">
    <property type="protein sequence ID" value="CAD9260878.1"/>
    <property type="molecule type" value="Transcribed_RNA"/>
</dbReference>
<keyword evidence="2" id="KW-0560">Oxidoreductase</keyword>
<dbReference type="SUPFAM" id="SSF51735">
    <property type="entry name" value="NAD(P)-binding Rossmann-fold domains"/>
    <property type="match status" value="1"/>
</dbReference>
<dbReference type="GO" id="GO:0050661">
    <property type="term" value="F:NADP binding"/>
    <property type="evidence" value="ECO:0007669"/>
    <property type="project" value="InterPro"/>
</dbReference>
<sequence>MRALATMLGLSLLAARARAFAPRGARALSMRGGDDGRNKTRGFVGIGIMGAGMARNLLEGGYDLVVWNRSPGRVEQLAADYPGRVTVAGSAREVCESADVTFSMLSTPEAAAAVFDGPDGVLAGLGRGKTLVDCATLEEADMQRMALAAEGAGATFVEAPVSGSKGPAETGTLVFLAGGDEAAYEAIAPELDLMGKAKYYLGGVGKGTRMKLVVNMVMGSMMASLGEGLALAERAGLDPKEVVSVLGQGAMANPMFALKGPKVARPAGERDHAPNFPLKHAQKDVRFALNLAAKEGVELPVAAAANALMMEAMEEYGLGDEDFSAVVESVMER</sequence>
<dbReference type="PANTHER" id="PTHR43580">
    <property type="entry name" value="OXIDOREDUCTASE GLYR1-RELATED"/>
    <property type="match status" value="1"/>
</dbReference>
<feature type="domain" description="3-hydroxyisobutyrate dehydrogenase-like NAD-binding" evidence="7">
    <location>
        <begin position="205"/>
        <end position="328"/>
    </location>
</feature>
<feature type="chain" id="PRO_5031142000" description="6-phosphogluconate dehydrogenase NADP-binding domain-containing protein" evidence="5">
    <location>
        <begin position="20"/>
        <end position="333"/>
    </location>
</feature>
<dbReference type="InterPro" id="IPR029154">
    <property type="entry name" value="HIBADH-like_NADP-bd"/>
</dbReference>
<evidence type="ECO:0008006" key="9">
    <source>
        <dbReference type="Google" id="ProtNLM"/>
    </source>
</evidence>
<evidence type="ECO:0000256" key="1">
    <source>
        <dbReference type="ARBA" id="ARBA00007598"/>
    </source>
</evidence>
<feature type="active site" evidence="4">
    <location>
        <position position="211"/>
    </location>
</feature>
<organism evidence="8">
    <name type="scientific">Phaeomonas parva</name>
    <dbReference type="NCBI Taxonomy" id="124430"/>
    <lineage>
        <taxon>Eukaryota</taxon>
        <taxon>Sar</taxon>
        <taxon>Stramenopiles</taxon>
        <taxon>Ochrophyta</taxon>
        <taxon>Pinguiophyceae</taxon>
        <taxon>Pinguiochrysidales</taxon>
        <taxon>Pinguiochrysidaceae</taxon>
        <taxon>Phaeomonas</taxon>
    </lineage>
</organism>
<reference evidence="8" key="1">
    <citation type="submission" date="2021-01" db="EMBL/GenBank/DDBJ databases">
        <authorList>
            <person name="Corre E."/>
            <person name="Pelletier E."/>
            <person name="Niang G."/>
            <person name="Scheremetjew M."/>
            <person name="Finn R."/>
            <person name="Kale V."/>
            <person name="Holt S."/>
            <person name="Cochrane G."/>
            <person name="Meng A."/>
            <person name="Brown T."/>
            <person name="Cohen L."/>
        </authorList>
    </citation>
    <scope>NUCLEOTIDE SEQUENCE</scope>
    <source>
        <strain evidence="8">CCMP2877</strain>
    </source>
</reference>
<dbReference type="Pfam" id="PF03446">
    <property type="entry name" value="NAD_binding_2"/>
    <property type="match status" value="1"/>
</dbReference>
<gene>
    <name evidence="8" type="ORF">PPAR1163_LOCUS19258</name>
</gene>
<dbReference type="InterPro" id="IPR008927">
    <property type="entry name" value="6-PGluconate_DH-like_C_sf"/>
</dbReference>
<proteinExistence type="inferred from homology"/>
<dbReference type="PIRSF" id="PIRSF000103">
    <property type="entry name" value="HIBADH"/>
    <property type="match status" value="1"/>
</dbReference>
<dbReference type="Pfam" id="PF14833">
    <property type="entry name" value="NAD_binding_11"/>
    <property type="match status" value="1"/>
</dbReference>
<dbReference type="InterPro" id="IPR051265">
    <property type="entry name" value="HIBADH-related_NP60_sf"/>
</dbReference>
<dbReference type="SUPFAM" id="SSF48179">
    <property type="entry name" value="6-phosphogluconate dehydrogenase C-terminal domain-like"/>
    <property type="match status" value="1"/>
</dbReference>
<dbReference type="AlphaFoldDB" id="A0A7S1U922"/>
<evidence type="ECO:0000256" key="4">
    <source>
        <dbReference type="PIRSR" id="PIRSR000103-1"/>
    </source>
</evidence>
<dbReference type="InterPro" id="IPR036291">
    <property type="entry name" value="NAD(P)-bd_dom_sf"/>
</dbReference>
<evidence type="ECO:0000256" key="3">
    <source>
        <dbReference type="ARBA" id="ARBA00023027"/>
    </source>
</evidence>
<feature type="domain" description="6-phosphogluconate dehydrogenase NADP-binding" evidence="6">
    <location>
        <begin position="42"/>
        <end position="202"/>
    </location>
</feature>
<evidence type="ECO:0000259" key="6">
    <source>
        <dbReference type="Pfam" id="PF03446"/>
    </source>
</evidence>
<dbReference type="Gene3D" id="3.40.50.720">
    <property type="entry name" value="NAD(P)-binding Rossmann-like Domain"/>
    <property type="match status" value="1"/>
</dbReference>
<dbReference type="InterPro" id="IPR015815">
    <property type="entry name" value="HIBADH-related"/>
</dbReference>
<keyword evidence="3" id="KW-0520">NAD</keyword>
<accession>A0A7S1U922</accession>
<name>A0A7S1U922_9STRA</name>
<comment type="similarity">
    <text evidence="1">Belongs to the HIBADH-related family. NP60 subfamily.</text>
</comment>
<dbReference type="InterPro" id="IPR013328">
    <property type="entry name" value="6PGD_dom2"/>
</dbReference>
<dbReference type="GO" id="GO:0051287">
    <property type="term" value="F:NAD binding"/>
    <property type="evidence" value="ECO:0007669"/>
    <property type="project" value="InterPro"/>
</dbReference>
<dbReference type="Gene3D" id="1.10.1040.10">
    <property type="entry name" value="N-(1-d-carboxylethyl)-l-norvaline Dehydrogenase, domain 2"/>
    <property type="match status" value="1"/>
</dbReference>
<dbReference type="InterPro" id="IPR006115">
    <property type="entry name" value="6PGDH_NADP-bd"/>
</dbReference>
<keyword evidence="5" id="KW-0732">Signal</keyword>
<evidence type="ECO:0000259" key="7">
    <source>
        <dbReference type="Pfam" id="PF14833"/>
    </source>
</evidence>
<feature type="signal peptide" evidence="5">
    <location>
        <begin position="1"/>
        <end position="19"/>
    </location>
</feature>